<dbReference type="EMBL" id="CAJVPW010048478">
    <property type="protein sequence ID" value="CAG8761323.1"/>
    <property type="molecule type" value="Genomic_DNA"/>
</dbReference>
<sequence>TQKNKIKESTNIIDDTKKTILKEKKSLDLKDNEKIFNIINNEKCFSENTKTNLHKLRNTRLKYILEFENIKNDIKNISDIYEYNKFDKRKIKSYLHNDLKKELNNLLSNKKMFIDTCKELKNINIWNNELIDKLENHYKSILNKLIFSNDKTTLENLINEKIQKTQLFLQYKKNIEDETKIENL</sequence>
<keyword evidence="2" id="KW-1185">Reference proteome</keyword>
<dbReference type="Proteomes" id="UP000789366">
    <property type="component" value="Unassembled WGS sequence"/>
</dbReference>
<protein>
    <submittedName>
        <fullName evidence="1">12211_t:CDS:1</fullName>
    </submittedName>
</protein>
<reference evidence="1" key="1">
    <citation type="submission" date="2021-06" db="EMBL/GenBank/DDBJ databases">
        <authorList>
            <person name="Kallberg Y."/>
            <person name="Tangrot J."/>
            <person name="Rosling A."/>
        </authorList>
    </citation>
    <scope>NUCLEOTIDE SEQUENCE</scope>
    <source>
        <strain evidence="1">28 12/20/2015</strain>
    </source>
</reference>
<feature type="non-terminal residue" evidence="1">
    <location>
        <position position="184"/>
    </location>
</feature>
<feature type="non-terminal residue" evidence="1">
    <location>
        <position position="1"/>
    </location>
</feature>
<evidence type="ECO:0000313" key="1">
    <source>
        <dbReference type="EMBL" id="CAG8761323.1"/>
    </source>
</evidence>
<proteinExistence type="predicted"/>
<gene>
    <name evidence="1" type="ORF">SPELUC_LOCUS15157</name>
</gene>
<evidence type="ECO:0000313" key="2">
    <source>
        <dbReference type="Proteomes" id="UP000789366"/>
    </source>
</evidence>
<name>A0ACA9QTX4_9GLOM</name>
<accession>A0ACA9QTX4</accession>
<organism evidence="1 2">
    <name type="scientific">Cetraspora pellucida</name>
    <dbReference type="NCBI Taxonomy" id="1433469"/>
    <lineage>
        <taxon>Eukaryota</taxon>
        <taxon>Fungi</taxon>
        <taxon>Fungi incertae sedis</taxon>
        <taxon>Mucoromycota</taxon>
        <taxon>Glomeromycotina</taxon>
        <taxon>Glomeromycetes</taxon>
        <taxon>Diversisporales</taxon>
        <taxon>Gigasporaceae</taxon>
        <taxon>Cetraspora</taxon>
    </lineage>
</organism>
<comment type="caution">
    <text evidence="1">The sequence shown here is derived from an EMBL/GenBank/DDBJ whole genome shotgun (WGS) entry which is preliminary data.</text>
</comment>